<dbReference type="PANTHER" id="PTHR43849:SF2">
    <property type="entry name" value="BLL3936 PROTEIN"/>
    <property type="match status" value="1"/>
</dbReference>
<name>A0A7I8DBI7_9BACL</name>
<dbReference type="Pfam" id="PF04186">
    <property type="entry name" value="FxsA"/>
    <property type="match status" value="1"/>
</dbReference>
<protein>
    <submittedName>
        <fullName evidence="3">C4-dicarboxylate ABC transporter</fullName>
    </submittedName>
</protein>
<evidence type="ECO:0000313" key="3">
    <source>
        <dbReference type="EMBL" id="BCJ87553.1"/>
    </source>
</evidence>
<keyword evidence="4" id="KW-1185">Reference proteome</keyword>
<dbReference type="RefSeq" id="WP_200757667.1">
    <property type="nucleotide sequence ID" value="NZ_AP023366.1"/>
</dbReference>
<feature type="transmembrane region" description="Helical" evidence="1">
    <location>
        <begin position="40"/>
        <end position="63"/>
    </location>
</feature>
<feature type="transmembrane region" description="Helical" evidence="1">
    <location>
        <begin position="98"/>
        <end position="116"/>
    </location>
</feature>
<feature type="transmembrane region" description="Helical" evidence="1">
    <location>
        <begin position="580"/>
        <end position="603"/>
    </location>
</feature>
<accession>A0A7I8DBI7</accession>
<dbReference type="KEGG" id="eff:skT53_25380"/>
<sequence>MQDIRNERDNQTQQDAVDIDKLLEEVDHESRFRKYAGPMAMVITVIAIAMSVFQLYTAGFGLLESIKQRSIHLFFLTVLVFLLYPSGRKTSGRKMPTVFDFLFMILGAVPPLYLFFRIDQINLGGGLLDTADYAIGAIGIIVLFEAARRVLGMGLTTIAFVFLIYILFGHYIPGTFGHREFSLERIIEHLYFTPEGIFGIPLGVSATYIFLFVLFGAVLNATKMTQFINDFALSLAGGTPGGPAKVAVIASGFMGMITGSSVANAASIGSFTIPLMKKYGYRPHFAGAVEAVASTGGQIMPPIMGAAAFIMAEFLNIPYSRVMMAAIIPAFLYYFACWVIIHLEAKKNGLKGLSRNELPNLKKVIVDGGHLIIPVVILVYLLVSGVTPLYAAVWGIFSAVIISFLRKRTAIGLKGILNALEMGARGAISVGIACAIVGVVIGSISLSSLGLVVGNSIISLGGNSLILTMFLTMITCLVMGMGVPTTPMYIIVATVAAPILSHNFNVIPLAAHMFVFYYGALAEITPPVALAAFTAAGIARAKPFNVALTACRLALAGFIIPYFYVYNPILLLEGHNYLEMIWAALTATLGVVCLSVGLQNWMFGKTNLIQRIAMFVAAILLITPGLTTDIMGGILLIAVVVWQKMSQKTNNNLPNNSQMAQ</sequence>
<keyword evidence="1" id="KW-1133">Transmembrane helix</keyword>
<feature type="transmembrane region" description="Helical" evidence="1">
    <location>
        <begin position="615"/>
        <end position="642"/>
    </location>
</feature>
<feature type="transmembrane region" description="Helical" evidence="1">
    <location>
        <begin position="122"/>
        <end position="144"/>
    </location>
</feature>
<keyword evidence="1" id="KW-0812">Transmembrane</keyword>
<dbReference type="Proteomes" id="UP000593802">
    <property type="component" value="Chromosome"/>
</dbReference>
<feature type="transmembrane region" description="Helical" evidence="1">
    <location>
        <begin position="69"/>
        <end position="86"/>
    </location>
</feature>
<evidence type="ECO:0000313" key="4">
    <source>
        <dbReference type="Proteomes" id="UP000593802"/>
    </source>
</evidence>
<gene>
    <name evidence="3" type="ORF">skT53_25380</name>
</gene>
<feature type="domain" description="TRAP C4-dicarboxylate transport system permease DctM subunit" evidence="2">
    <location>
        <begin position="139"/>
        <end position="572"/>
    </location>
</feature>
<feature type="transmembrane region" description="Helical" evidence="1">
    <location>
        <begin position="457"/>
        <end position="481"/>
    </location>
</feature>
<evidence type="ECO:0000256" key="1">
    <source>
        <dbReference type="SAM" id="Phobius"/>
    </source>
</evidence>
<dbReference type="EMBL" id="AP023366">
    <property type="protein sequence ID" value="BCJ87553.1"/>
    <property type="molecule type" value="Genomic_DNA"/>
</dbReference>
<feature type="transmembrane region" description="Helical" evidence="1">
    <location>
        <begin position="151"/>
        <end position="172"/>
    </location>
</feature>
<feature type="transmembrane region" description="Helical" evidence="1">
    <location>
        <begin position="426"/>
        <end position="451"/>
    </location>
</feature>
<keyword evidence="1" id="KW-0472">Membrane</keyword>
<dbReference type="AlphaFoldDB" id="A0A7I8DBI7"/>
<feature type="transmembrane region" description="Helical" evidence="1">
    <location>
        <begin position="197"/>
        <end position="219"/>
    </location>
</feature>
<dbReference type="PANTHER" id="PTHR43849">
    <property type="entry name" value="BLL3936 PROTEIN"/>
    <property type="match status" value="1"/>
</dbReference>
<proteinExistence type="predicted"/>
<dbReference type="InterPro" id="IPR007313">
    <property type="entry name" value="FxsA"/>
</dbReference>
<feature type="transmembrane region" description="Helical" evidence="1">
    <location>
        <begin position="546"/>
        <end position="565"/>
    </location>
</feature>
<reference evidence="3 4" key="1">
    <citation type="submission" date="2020-08" db="EMBL/GenBank/DDBJ databases">
        <title>Complete Genome Sequence of Effusibacillus dendaii Strain skT53, Isolated from Farmland soil.</title>
        <authorList>
            <person name="Konishi T."/>
            <person name="Kawasaki H."/>
        </authorList>
    </citation>
    <scope>NUCLEOTIDE SEQUENCE [LARGE SCALE GENOMIC DNA]</scope>
    <source>
        <strain evidence="4">skT53</strain>
    </source>
</reference>
<dbReference type="NCBIfam" id="TIGR02123">
    <property type="entry name" value="TRAP_fused"/>
    <property type="match status" value="1"/>
</dbReference>
<feature type="transmembrane region" description="Helical" evidence="1">
    <location>
        <begin position="389"/>
        <end position="405"/>
    </location>
</feature>
<dbReference type="GO" id="GO:0016020">
    <property type="term" value="C:membrane"/>
    <property type="evidence" value="ECO:0007669"/>
    <property type="project" value="InterPro"/>
</dbReference>
<dbReference type="Pfam" id="PF06808">
    <property type="entry name" value="DctM"/>
    <property type="match status" value="1"/>
</dbReference>
<dbReference type="InterPro" id="IPR011853">
    <property type="entry name" value="TRAP_DctM-Dct_fused"/>
</dbReference>
<dbReference type="InterPro" id="IPR010656">
    <property type="entry name" value="DctM"/>
</dbReference>
<feature type="transmembrane region" description="Helical" evidence="1">
    <location>
        <begin position="285"/>
        <end position="310"/>
    </location>
</feature>
<evidence type="ECO:0000259" key="2">
    <source>
        <dbReference type="Pfam" id="PF06808"/>
    </source>
</evidence>
<feature type="transmembrane region" description="Helical" evidence="1">
    <location>
        <begin position="322"/>
        <end position="343"/>
    </location>
</feature>
<feature type="transmembrane region" description="Helical" evidence="1">
    <location>
        <begin position="488"/>
        <end position="510"/>
    </location>
</feature>
<feature type="transmembrane region" description="Helical" evidence="1">
    <location>
        <begin position="516"/>
        <end position="539"/>
    </location>
</feature>
<organism evidence="3 4">
    <name type="scientific">Effusibacillus dendaii</name>
    <dbReference type="NCBI Taxonomy" id="2743772"/>
    <lineage>
        <taxon>Bacteria</taxon>
        <taxon>Bacillati</taxon>
        <taxon>Bacillota</taxon>
        <taxon>Bacilli</taxon>
        <taxon>Bacillales</taxon>
        <taxon>Alicyclobacillaceae</taxon>
        <taxon>Effusibacillus</taxon>
    </lineage>
</organism>